<name>A0A7V8SVA8_9BACT</name>
<dbReference type="SUPFAM" id="SSF51905">
    <property type="entry name" value="FAD/NAD(P)-binding domain"/>
    <property type="match status" value="1"/>
</dbReference>
<evidence type="ECO:0000313" key="3">
    <source>
        <dbReference type="Proteomes" id="UP000567293"/>
    </source>
</evidence>
<protein>
    <submittedName>
        <fullName evidence="2">NAD-binding protein</fullName>
    </submittedName>
</protein>
<organism evidence="2 3">
    <name type="scientific">Candidatus Acidiferrum panamense</name>
    <dbReference type="NCBI Taxonomy" id="2741543"/>
    <lineage>
        <taxon>Bacteria</taxon>
        <taxon>Pseudomonadati</taxon>
        <taxon>Acidobacteriota</taxon>
        <taxon>Terriglobia</taxon>
        <taxon>Candidatus Acidiferrales</taxon>
        <taxon>Candidatus Acidiferrum</taxon>
    </lineage>
</organism>
<evidence type="ECO:0000313" key="2">
    <source>
        <dbReference type="EMBL" id="MBA0083985.1"/>
    </source>
</evidence>
<comment type="caution">
    <text evidence="2">The sequence shown here is derived from an EMBL/GenBank/DDBJ whole genome shotgun (WGS) entry which is preliminary data.</text>
</comment>
<feature type="domain" description="Pyridine nucleotide-disulphide oxidoreductase N-terminal" evidence="1">
    <location>
        <begin position="12"/>
        <end position="46"/>
    </location>
</feature>
<dbReference type="InterPro" id="IPR039648">
    <property type="entry name" value="DHPH_N"/>
</dbReference>
<dbReference type="Proteomes" id="UP000567293">
    <property type="component" value="Unassembled WGS sequence"/>
</dbReference>
<accession>A0A7V8SVA8</accession>
<keyword evidence="3" id="KW-1185">Reference proteome</keyword>
<dbReference type="Pfam" id="PF00070">
    <property type="entry name" value="Pyr_redox"/>
    <property type="match status" value="1"/>
</dbReference>
<dbReference type="EMBL" id="JACDQQ010000316">
    <property type="protein sequence ID" value="MBA0083985.1"/>
    <property type="molecule type" value="Genomic_DNA"/>
</dbReference>
<dbReference type="AlphaFoldDB" id="A0A7V8SVA8"/>
<evidence type="ECO:0000259" key="1">
    <source>
        <dbReference type="Pfam" id="PF00070"/>
    </source>
</evidence>
<dbReference type="InterPro" id="IPR036188">
    <property type="entry name" value="FAD/NAD-bd_sf"/>
</dbReference>
<dbReference type="Gene3D" id="3.50.50.60">
    <property type="entry name" value="FAD/NAD(P)-binding domain"/>
    <property type="match status" value="1"/>
</dbReference>
<gene>
    <name evidence="2" type="ORF">HRJ53_03225</name>
</gene>
<reference evidence="2" key="1">
    <citation type="submission" date="2020-06" db="EMBL/GenBank/DDBJ databases">
        <title>Legume-microbial interactions unlock mineral nutrients during tropical forest succession.</title>
        <authorList>
            <person name="Epihov D.Z."/>
        </authorList>
    </citation>
    <scope>NUCLEOTIDE SEQUENCE [LARGE SCALE GENOMIC DNA]</scope>
    <source>
        <strain evidence="2">Pan2503</strain>
    </source>
</reference>
<proteinExistence type="predicted"/>
<feature type="non-terminal residue" evidence="2">
    <location>
        <position position="1"/>
    </location>
</feature>
<sequence length="236" mass="26042">DHRDLGRFAGKKVAVIGAGQTALESAALLHEAGADVEVLVRSPLVRWLWRHKWFHTFKPVARMLYAPADVGQAGLSQLVARPHLFRRLPRSMQDRWGKRAIRPAGAGWLIARCQPIRITTSRVVTSAVPQGDQLLLTLNDGTERSVDHALLATGYRVDIAHYPFLSKPLLKSIEIVNGYPRLSNGFESSVPGLHFLGAPAAWSFGPLMRFVAGADFASRNLTRGILRGVKSITEQR</sequence>